<proteinExistence type="predicted"/>
<evidence type="ECO:0008006" key="4">
    <source>
        <dbReference type="Google" id="ProtNLM"/>
    </source>
</evidence>
<feature type="transmembrane region" description="Helical" evidence="1">
    <location>
        <begin position="92"/>
        <end position="112"/>
    </location>
</feature>
<keyword evidence="1" id="KW-1133">Transmembrane helix</keyword>
<feature type="transmembrane region" description="Helical" evidence="1">
    <location>
        <begin position="34"/>
        <end position="52"/>
    </location>
</feature>
<dbReference type="Proteomes" id="UP000011782">
    <property type="component" value="Unassembled WGS sequence"/>
</dbReference>
<organism evidence="2 3">
    <name type="scientific">Campylobacter showae CC57C</name>
    <dbReference type="NCBI Taxonomy" id="1073353"/>
    <lineage>
        <taxon>Bacteria</taxon>
        <taxon>Pseudomonadati</taxon>
        <taxon>Campylobacterota</taxon>
        <taxon>Epsilonproteobacteria</taxon>
        <taxon>Campylobacterales</taxon>
        <taxon>Campylobacteraceae</taxon>
        <taxon>Campylobacter</taxon>
    </lineage>
</organism>
<protein>
    <recommendedName>
        <fullName evidence="4">LITAF domain-containing protein</fullName>
    </recommendedName>
</protein>
<keyword evidence="1" id="KW-0472">Membrane</keyword>
<evidence type="ECO:0000256" key="1">
    <source>
        <dbReference type="SAM" id="Phobius"/>
    </source>
</evidence>
<gene>
    <name evidence="2" type="ORF">H740_04445</name>
</gene>
<dbReference type="RefSeq" id="WP_002951706.1">
    <property type="nucleotide sequence ID" value="NZ_AOTD01000113.1"/>
</dbReference>
<evidence type="ECO:0000313" key="2">
    <source>
        <dbReference type="EMBL" id="EMG30856.1"/>
    </source>
</evidence>
<reference evidence="2 3" key="1">
    <citation type="submission" date="2013-02" db="EMBL/GenBank/DDBJ databases">
        <title>Co-occurrence of anaerobic bacteria in colorectal carcinomas.</title>
        <authorList>
            <person name="Holt R.A."/>
            <person name="Warren R.L."/>
            <person name="Allen-Vercoe E."/>
            <person name="Pleasance S."/>
            <person name="Freeman D.J."/>
            <person name="Watson P."/>
            <person name="Moore R."/>
            <person name="Cochrane K."/>
        </authorList>
    </citation>
    <scope>NUCLEOTIDE SEQUENCE [LARGE SCALE GENOMIC DNA]</scope>
    <source>
        <strain evidence="2 3">CC57C</strain>
    </source>
</reference>
<keyword evidence="1" id="KW-0812">Transmembrane</keyword>
<dbReference type="OrthoDB" id="6695004at2"/>
<dbReference type="EMBL" id="AOTD01000113">
    <property type="protein sequence ID" value="EMG30856.1"/>
    <property type="molecule type" value="Genomic_DNA"/>
</dbReference>
<name>M3IL60_9BACT</name>
<dbReference type="AlphaFoldDB" id="M3IL60"/>
<comment type="caution">
    <text evidence="2">The sequence shown here is derived from an EMBL/GenBank/DDBJ whole genome shotgun (WGS) entry which is preliminary data.</text>
</comment>
<sequence>MKRILALLLFATQIALFGADSDLTNKELHSVLENIQVILGVILFFLILKILFKKKTTSITNQANGNNSGDYICTTCHSRTGAHFKRKHSIGWFWVIFIFISMGLGLIIYFLIGKKENVCPVCGAKTLVPINTPIGQQILKNNTNNLS</sequence>
<accession>M3IL60</accession>
<evidence type="ECO:0000313" key="3">
    <source>
        <dbReference type="Proteomes" id="UP000011782"/>
    </source>
</evidence>